<dbReference type="InterPro" id="IPR043129">
    <property type="entry name" value="ATPase_NBD"/>
</dbReference>
<dbReference type="Gene3D" id="3.30.420.190">
    <property type="entry name" value="conserved archaeal protein q6m145"/>
    <property type="match status" value="1"/>
</dbReference>
<feature type="non-terminal residue" evidence="2">
    <location>
        <position position="221"/>
    </location>
</feature>
<dbReference type="Gene3D" id="3.30.420.40">
    <property type="match status" value="1"/>
</dbReference>
<dbReference type="SUPFAM" id="SSF53067">
    <property type="entry name" value="Actin-like ATPase domain"/>
    <property type="match status" value="1"/>
</dbReference>
<dbReference type="AlphaFoldDB" id="X0XT00"/>
<dbReference type="InterPro" id="IPR002821">
    <property type="entry name" value="Hydantoinase_A"/>
</dbReference>
<protein>
    <recommendedName>
        <fullName evidence="1">Hydantoinase A/oxoprolinase domain-containing protein</fullName>
    </recommendedName>
</protein>
<organism evidence="2">
    <name type="scientific">marine sediment metagenome</name>
    <dbReference type="NCBI Taxonomy" id="412755"/>
    <lineage>
        <taxon>unclassified sequences</taxon>
        <taxon>metagenomes</taxon>
        <taxon>ecological metagenomes</taxon>
    </lineage>
</organism>
<gene>
    <name evidence="2" type="ORF">S01H1_50368</name>
</gene>
<evidence type="ECO:0000259" key="1">
    <source>
        <dbReference type="Pfam" id="PF01968"/>
    </source>
</evidence>
<name>X0XT00_9ZZZZ</name>
<dbReference type="Pfam" id="PF01968">
    <property type="entry name" value="Hydantoinase_A"/>
    <property type="match status" value="1"/>
</dbReference>
<comment type="caution">
    <text evidence="2">The sequence shown here is derived from an EMBL/GenBank/DDBJ whole genome shotgun (WGS) entry which is preliminary data.</text>
</comment>
<feature type="domain" description="Hydantoinase A/oxoprolinase" evidence="1">
    <location>
        <begin position="64"/>
        <end position="189"/>
    </location>
</feature>
<evidence type="ECO:0000313" key="2">
    <source>
        <dbReference type="EMBL" id="GAG27961.1"/>
    </source>
</evidence>
<sequence length="221" mass="23723">MTTSKEKRIVGVDVGGANLKFASLDGDAVCTRFPMWRNPDRLGDALAKDLGQLHDASSNIDALAVTMTGELADCFADRSVGVAHIVAQMSWAAARLGIDELAFYGVDRQFRDSADAAQHADLVAAANWHALASFVAEEVAGRAILVDIGSTTTDIIPIFQGRVDTSATTDYERLVDGSLVYVGCRRTPVCALVDHLNYRGRVSSVMNELFATIDDACLLLD</sequence>
<reference evidence="2" key="1">
    <citation type="journal article" date="2014" name="Front. Microbiol.">
        <title>High frequency of phylogenetically diverse reductive dehalogenase-homologous genes in deep subseafloor sedimentary metagenomes.</title>
        <authorList>
            <person name="Kawai M."/>
            <person name="Futagami T."/>
            <person name="Toyoda A."/>
            <person name="Takaki Y."/>
            <person name="Nishi S."/>
            <person name="Hori S."/>
            <person name="Arai W."/>
            <person name="Tsubouchi T."/>
            <person name="Morono Y."/>
            <person name="Uchiyama I."/>
            <person name="Ito T."/>
            <person name="Fujiyama A."/>
            <person name="Inagaki F."/>
            <person name="Takami H."/>
        </authorList>
    </citation>
    <scope>NUCLEOTIDE SEQUENCE</scope>
    <source>
        <strain evidence="2">Expedition CK06-06</strain>
    </source>
</reference>
<dbReference type="GO" id="GO:0016787">
    <property type="term" value="F:hydrolase activity"/>
    <property type="evidence" value="ECO:0007669"/>
    <property type="project" value="InterPro"/>
</dbReference>
<dbReference type="EMBL" id="BARS01032450">
    <property type="protein sequence ID" value="GAG27961.1"/>
    <property type="molecule type" value="Genomic_DNA"/>
</dbReference>
<proteinExistence type="predicted"/>
<accession>X0XT00</accession>